<proteinExistence type="predicted"/>
<feature type="compositionally biased region" description="Polar residues" evidence="1">
    <location>
        <begin position="35"/>
        <end position="54"/>
    </location>
</feature>
<dbReference type="AlphaFoldDB" id="A0A3S5CBD2"/>
<gene>
    <name evidence="2" type="ORF">PXEA_LOCUS750</name>
</gene>
<comment type="caution">
    <text evidence="2">The sequence shown here is derived from an EMBL/GenBank/DDBJ whole genome shotgun (WGS) entry which is preliminary data.</text>
</comment>
<reference evidence="2" key="1">
    <citation type="submission" date="2018-11" db="EMBL/GenBank/DDBJ databases">
        <authorList>
            <consortium name="Pathogen Informatics"/>
        </authorList>
    </citation>
    <scope>NUCLEOTIDE SEQUENCE</scope>
</reference>
<organism evidence="2 3">
    <name type="scientific">Protopolystoma xenopodis</name>
    <dbReference type="NCBI Taxonomy" id="117903"/>
    <lineage>
        <taxon>Eukaryota</taxon>
        <taxon>Metazoa</taxon>
        <taxon>Spiralia</taxon>
        <taxon>Lophotrochozoa</taxon>
        <taxon>Platyhelminthes</taxon>
        <taxon>Monogenea</taxon>
        <taxon>Polyopisthocotylea</taxon>
        <taxon>Polystomatidea</taxon>
        <taxon>Polystomatidae</taxon>
        <taxon>Protopolystoma</taxon>
    </lineage>
</organism>
<accession>A0A3S5CBD2</accession>
<feature type="region of interest" description="Disordered" evidence="1">
    <location>
        <begin position="35"/>
        <end position="66"/>
    </location>
</feature>
<sequence length="174" mass="19790">MIPYSDDICHTMDDRLASFHRNRWRLSLKQHQQECSSKSNRQLIKSNLTSSSGDSDWKPRNVDSSGPHTCRIDPCAGCFLQPRHRCNVQLFPCHDAAVTTRQPSSSSRANKHPRNGHFSNPMISCQRQALLSRHERELRPCLLVHVRGEDGQRGLGSCVHVAGRRLDMAHTRIC</sequence>
<evidence type="ECO:0000313" key="3">
    <source>
        <dbReference type="Proteomes" id="UP000784294"/>
    </source>
</evidence>
<dbReference type="Proteomes" id="UP000784294">
    <property type="component" value="Unassembled WGS sequence"/>
</dbReference>
<evidence type="ECO:0000256" key="1">
    <source>
        <dbReference type="SAM" id="MobiDB-lite"/>
    </source>
</evidence>
<evidence type="ECO:0000313" key="2">
    <source>
        <dbReference type="EMBL" id="VEL07310.1"/>
    </source>
</evidence>
<name>A0A3S5CBD2_9PLAT</name>
<keyword evidence="3" id="KW-1185">Reference proteome</keyword>
<protein>
    <submittedName>
        <fullName evidence="2">Uncharacterized protein</fullName>
    </submittedName>
</protein>
<dbReference type="EMBL" id="CAAALY010001464">
    <property type="protein sequence ID" value="VEL07310.1"/>
    <property type="molecule type" value="Genomic_DNA"/>
</dbReference>